<evidence type="ECO:0000259" key="10">
    <source>
        <dbReference type="Pfam" id="PF21088"/>
    </source>
</evidence>
<reference evidence="11 12" key="1">
    <citation type="submission" date="2019-12" db="EMBL/GenBank/DDBJ databases">
        <authorList>
            <person name="Lee S.D."/>
        </authorList>
    </citation>
    <scope>NUCLEOTIDE SEQUENCE [LARGE SCALE GENOMIC DNA]</scope>
    <source>
        <strain evidence="11 12">SAP-6</strain>
    </source>
</reference>
<feature type="domain" description="DUF3772" evidence="9">
    <location>
        <begin position="129"/>
        <end position="189"/>
    </location>
</feature>
<feature type="transmembrane region" description="Helical" evidence="7">
    <location>
        <begin position="603"/>
        <end position="622"/>
    </location>
</feature>
<comment type="caution">
    <text evidence="11">The sequence shown here is derived from an EMBL/GenBank/DDBJ whole genome shotgun (WGS) entry which is preliminary data.</text>
</comment>
<feature type="transmembrane region" description="Helical" evidence="7">
    <location>
        <begin position="430"/>
        <end position="450"/>
    </location>
</feature>
<evidence type="ECO:0000256" key="5">
    <source>
        <dbReference type="ARBA" id="ARBA00022989"/>
    </source>
</evidence>
<evidence type="ECO:0000256" key="7">
    <source>
        <dbReference type="SAM" id="Phobius"/>
    </source>
</evidence>
<feature type="transmembrane region" description="Helical" evidence="7">
    <location>
        <begin position="572"/>
        <end position="591"/>
    </location>
</feature>
<keyword evidence="4 7" id="KW-0812">Transmembrane</keyword>
<feature type="domain" description="Mechanosensitive ion channel MscS" evidence="8">
    <location>
        <begin position="621"/>
        <end position="686"/>
    </location>
</feature>
<keyword evidence="5 7" id="KW-1133">Transmembrane helix</keyword>
<feature type="transmembrane region" description="Helical" evidence="7">
    <location>
        <begin position="283"/>
        <end position="305"/>
    </location>
</feature>
<feature type="transmembrane region" description="Helical" evidence="7">
    <location>
        <begin position="246"/>
        <end position="271"/>
    </location>
</feature>
<dbReference type="Pfam" id="PF00924">
    <property type="entry name" value="MS_channel_2nd"/>
    <property type="match status" value="1"/>
</dbReference>
<feature type="transmembrane region" description="Helical" evidence="7">
    <location>
        <begin position="205"/>
        <end position="225"/>
    </location>
</feature>
<dbReference type="SUPFAM" id="SSF82861">
    <property type="entry name" value="Mechanosensitive channel protein MscS (YggB), transmembrane region"/>
    <property type="match status" value="1"/>
</dbReference>
<dbReference type="InterPro" id="IPR022249">
    <property type="entry name" value="DUF3772"/>
</dbReference>
<feature type="transmembrane region" description="Helical" evidence="7">
    <location>
        <begin position="353"/>
        <end position="376"/>
    </location>
</feature>
<feature type="transmembrane region" description="Helical" evidence="7">
    <location>
        <begin position="533"/>
        <end position="551"/>
    </location>
</feature>
<organism evidence="11 12">
    <name type="scientific">Acerihabitans arboris</name>
    <dbReference type="NCBI Taxonomy" id="2691583"/>
    <lineage>
        <taxon>Bacteria</taxon>
        <taxon>Pseudomonadati</taxon>
        <taxon>Pseudomonadota</taxon>
        <taxon>Gammaproteobacteria</taxon>
        <taxon>Enterobacterales</taxon>
        <taxon>Pectobacteriaceae</taxon>
        <taxon>Acerihabitans</taxon>
    </lineage>
</organism>
<dbReference type="InterPro" id="IPR006685">
    <property type="entry name" value="MscS_channel_2nd"/>
</dbReference>
<dbReference type="GO" id="GO:0005886">
    <property type="term" value="C:plasma membrane"/>
    <property type="evidence" value="ECO:0007669"/>
    <property type="project" value="UniProtKB-SubCell"/>
</dbReference>
<feature type="transmembrane region" description="Helical" evidence="7">
    <location>
        <begin position="397"/>
        <end position="424"/>
    </location>
</feature>
<dbReference type="InterPro" id="IPR023408">
    <property type="entry name" value="MscS_beta-dom_sf"/>
</dbReference>
<gene>
    <name evidence="11" type="ORF">GRH90_14325</name>
</gene>
<protein>
    <submittedName>
        <fullName evidence="11">DUF3772 domain-containing protein</fullName>
    </submittedName>
</protein>
<dbReference type="InterPro" id="IPR011014">
    <property type="entry name" value="MscS_channel_TM-2"/>
</dbReference>
<feature type="domain" description="Mechanosensitive ion channel transmembrane helices 2/3" evidence="10">
    <location>
        <begin position="584"/>
        <end position="619"/>
    </location>
</feature>
<feature type="transmembrane region" description="Helical" evidence="7">
    <location>
        <begin position="317"/>
        <end position="341"/>
    </location>
</feature>
<dbReference type="SUPFAM" id="SSF50182">
    <property type="entry name" value="Sm-like ribonucleoproteins"/>
    <property type="match status" value="1"/>
</dbReference>
<dbReference type="Gene3D" id="3.30.70.100">
    <property type="match status" value="1"/>
</dbReference>
<evidence type="ECO:0000256" key="2">
    <source>
        <dbReference type="ARBA" id="ARBA00008017"/>
    </source>
</evidence>
<feature type="transmembrane region" description="Helical" evidence="7">
    <location>
        <begin position="492"/>
        <end position="513"/>
    </location>
</feature>
<dbReference type="Gene3D" id="2.30.30.60">
    <property type="match status" value="1"/>
</dbReference>
<evidence type="ECO:0000256" key="3">
    <source>
        <dbReference type="ARBA" id="ARBA00022475"/>
    </source>
</evidence>
<evidence type="ECO:0000256" key="6">
    <source>
        <dbReference type="ARBA" id="ARBA00023136"/>
    </source>
</evidence>
<dbReference type="Proteomes" id="UP000461443">
    <property type="component" value="Unassembled WGS sequence"/>
</dbReference>
<dbReference type="Pfam" id="PF12607">
    <property type="entry name" value="DUF3772"/>
    <property type="match status" value="1"/>
</dbReference>
<evidence type="ECO:0000259" key="9">
    <source>
        <dbReference type="Pfam" id="PF12607"/>
    </source>
</evidence>
<accession>A0A845SMS7</accession>
<evidence type="ECO:0000259" key="8">
    <source>
        <dbReference type="Pfam" id="PF00924"/>
    </source>
</evidence>
<evidence type="ECO:0000313" key="12">
    <source>
        <dbReference type="Proteomes" id="UP000461443"/>
    </source>
</evidence>
<comment type="subcellular location">
    <subcellularLocation>
        <location evidence="1">Cell membrane</location>
        <topology evidence="1">Multi-pass membrane protein</topology>
    </subcellularLocation>
</comment>
<dbReference type="InterPro" id="IPR011066">
    <property type="entry name" value="MscS_channel_C_sf"/>
</dbReference>
<evidence type="ECO:0000256" key="1">
    <source>
        <dbReference type="ARBA" id="ARBA00004651"/>
    </source>
</evidence>
<keyword evidence="3" id="KW-1003">Cell membrane</keyword>
<keyword evidence="12" id="KW-1185">Reference proteome</keyword>
<dbReference type="Pfam" id="PF21088">
    <property type="entry name" value="MS_channel_1st"/>
    <property type="match status" value="1"/>
</dbReference>
<keyword evidence="6 7" id="KW-0472">Membrane</keyword>
<dbReference type="AlphaFoldDB" id="A0A845SMS7"/>
<evidence type="ECO:0000256" key="4">
    <source>
        <dbReference type="ARBA" id="ARBA00022692"/>
    </source>
</evidence>
<comment type="similarity">
    <text evidence="2">Belongs to the MscS (TC 1.A.23) family.</text>
</comment>
<dbReference type="EMBL" id="WUBS01000009">
    <property type="protein sequence ID" value="NDL63921.1"/>
    <property type="molecule type" value="Genomic_DNA"/>
</dbReference>
<proteinExistence type="inferred from homology"/>
<dbReference type="PANTHER" id="PTHR30347">
    <property type="entry name" value="POTASSIUM CHANNEL RELATED"/>
    <property type="match status" value="1"/>
</dbReference>
<dbReference type="GO" id="GO:0008381">
    <property type="term" value="F:mechanosensitive monoatomic ion channel activity"/>
    <property type="evidence" value="ECO:0007669"/>
    <property type="project" value="UniProtKB-ARBA"/>
</dbReference>
<dbReference type="PANTHER" id="PTHR30347:SF9">
    <property type="entry name" value="MINICONDUCTANCE MECHANOSENSITIVE CHANNEL MSCM"/>
    <property type="match status" value="1"/>
</dbReference>
<dbReference type="Gene3D" id="1.10.287.1260">
    <property type="match status" value="1"/>
</dbReference>
<evidence type="ECO:0000313" key="11">
    <source>
        <dbReference type="EMBL" id="NDL63921.1"/>
    </source>
</evidence>
<dbReference type="InterPro" id="IPR049142">
    <property type="entry name" value="MS_channel_1st"/>
</dbReference>
<name>A0A845SMS7_9GAMM</name>
<dbReference type="InterPro" id="IPR010920">
    <property type="entry name" value="LSM_dom_sf"/>
</dbReference>
<reference evidence="11 12" key="2">
    <citation type="submission" date="2020-02" db="EMBL/GenBank/DDBJ databases">
        <title>The new genus of Enterobacteriales.</title>
        <authorList>
            <person name="Kim I.S."/>
        </authorList>
    </citation>
    <scope>NUCLEOTIDE SEQUENCE [LARGE SCALE GENOMIC DNA]</scope>
    <source>
        <strain evidence="11 12">SAP-6</strain>
    </source>
</reference>
<sequence length="801" mass="86001">MVFIIAAAGAPINACFAADTKPANAPAAPKLVASVELPKLQKQLDSIKQRVSAATSDNQLSALNDETLQLAADADALVASIQPDRAQVQAQLDILGPPPAEGAMPETGVVAQQRNTLNKSKTLIDGQLEHAKAISTGAVNLSVQIVDIRRNALRTQMALNSGSILSGGFWSPLFNTAPEDARRLDNFGEQLKEAWLAAWEPGWRFGSAALLIMALAVWAFGSRLLDRLLAWFCINVLPEGRLRRSFLATATALITVFSVGLGAQFILLLILRHPDASQLVIDFTIEIFKLTLFSALIAGLGRGLLSIKRPSWRLLSIADPVAVAMRSLPPMLASFILVFGAVEQMNNLVGTSVATTIFGNGISALLVALTAGYGPLRTNRTRRKLLAEGGEPEARRTIAGLIHLCITVTAVAILLSLLIGYIALARFLTYELIWVGIVLSCLYLLIHLVVDLSDSLFSPATLIGQRIKHSLGLDDRHLGQASTLLAAIGKTVLILLAAVALLNGTFGSTTPLALLNKAVDMWGGKGLEKLNIVPAHVMNALIFLAIGIYVLRSARRWLDKDFLPKTMMEPGMRASLVILFSNMGYVLIALMTLSTLGIQWNNLAWIVSALSVGIGFGLQEIVKNFISGIILLIERPVKVGDLITISGVEGDIRRINVRATEIQLGDRSTVIVPNSQFISQNVRNATMGNAQGVATIALTFPLDIDPEQVRNLLLETYRDHESIQDTPAPSVTFSQLGPSGIVLSVTGFVSSPRIVAGTKSDLLFEMLKRMRAAGIVLSTPQKMILENSPPAAPGILDTTVQ</sequence>
<dbReference type="SUPFAM" id="SSF82689">
    <property type="entry name" value="Mechanosensitive channel protein MscS (YggB), C-terminal domain"/>
    <property type="match status" value="1"/>
</dbReference>
<dbReference type="InterPro" id="IPR052702">
    <property type="entry name" value="MscS-like_channel"/>
</dbReference>